<evidence type="ECO:0000259" key="2">
    <source>
        <dbReference type="SMART" id="SM00563"/>
    </source>
</evidence>
<dbReference type="AlphaFoldDB" id="A0AAV2QYC9"/>
<feature type="transmembrane region" description="Helical" evidence="1">
    <location>
        <begin position="103"/>
        <end position="125"/>
    </location>
</feature>
<dbReference type="CDD" id="cd07990">
    <property type="entry name" value="LPLAT_LCLAT1-like"/>
    <property type="match status" value="1"/>
</dbReference>
<sequence>MINSIALLEETMAVQDHELVDEDDTVKENNNSSSKDKMEENFTIMGTHGSSSKDKMEDNFTITGAHGSVGGKPGEGNTANGPENYKYSPPGVQGWMRGISYAFLWYFSILMGFFVIYCPILLLLFINRSAYRRATEVVFVMWESYAVALMELFYGIKFFVSGDSICSGERAIMVLNHRNRLDWNYFWGALAHAALPPSHNCKIVLKSVIRTFPGIGWIMQMACYLYIKRRWEDDQILMNNVLDYYRDIKHIFQVLIFPEGTNLTPETQQRSNAFAKKANLQEYQYVLHPRTTGFAYLVDRMRKGKQLDAVYDVTVAYPKTIPSSELDILKGRFPQEVHFHIKRMNYGILSNTTGVIQLEVLWSKLRKMTTMTRAPGQLPPSPPELGPVLLECSSNHIWACPWKTWLIQVVLFLKLVILVDAASAPDADRHVIINNYQ</sequence>
<keyword evidence="1" id="KW-0812">Transmembrane</keyword>
<dbReference type="InterPro" id="IPR002123">
    <property type="entry name" value="Plipid/glycerol_acylTrfase"/>
</dbReference>
<keyword evidence="1" id="KW-0472">Membrane</keyword>
<dbReference type="SMART" id="SM00563">
    <property type="entry name" value="PlsC"/>
    <property type="match status" value="1"/>
</dbReference>
<evidence type="ECO:0000313" key="4">
    <source>
        <dbReference type="Proteomes" id="UP001497623"/>
    </source>
</evidence>
<reference evidence="3 4" key="1">
    <citation type="submission" date="2024-05" db="EMBL/GenBank/DDBJ databases">
        <authorList>
            <person name="Wallberg A."/>
        </authorList>
    </citation>
    <scope>NUCLEOTIDE SEQUENCE [LARGE SCALE GENOMIC DNA]</scope>
</reference>
<dbReference type="Proteomes" id="UP001497623">
    <property type="component" value="Unassembled WGS sequence"/>
</dbReference>
<name>A0AAV2QYC9_MEGNR</name>
<proteinExistence type="predicted"/>
<gene>
    <name evidence="3" type="ORF">MNOR_LOCUS17783</name>
</gene>
<feature type="domain" description="Phospholipid/glycerol acyltransferase" evidence="2">
    <location>
        <begin position="171"/>
        <end position="295"/>
    </location>
</feature>
<feature type="non-terminal residue" evidence="3">
    <location>
        <position position="437"/>
    </location>
</feature>
<dbReference type="GO" id="GO:0005783">
    <property type="term" value="C:endoplasmic reticulum"/>
    <property type="evidence" value="ECO:0007669"/>
    <property type="project" value="TreeGrafter"/>
</dbReference>
<organism evidence="3 4">
    <name type="scientific">Meganyctiphanes norvegica</name>
    <name type="common">Northern krill</name>
    <name type="synonym">Thysanopoda norvegica</name>
    <dbReference type="NCBI Taxonomy" id="48144"/>
    <lineage>
        <taxon>Eukaryota</taxon>
        <taxon>Metazoa</taxon>
        <taxon>Ecdysozoa</taxon>
        <taxon>Arthropoda</taxon>
        <taxon>Crustacea</taxon>
        <taxon>Multicrustacea</taxon>
        <taxon>Malacostraca</taxon>
        <taxon>Eumalacostraca</taxon>
        <taxon>Eucarida</taxon>
        <taxon>Euphausiacea</taxon>
        <taxon>Euphausiidae</taxon>
        <taxon>Meganyctiphanes</taxon>
    </lineage>
</organism>
<dbReference type="EMBL" id="CAXKWB010012393">
    <property type="protein sequence ID" value="CAL4104477.1"/>
    <property type="molecule type" value="Genomic_DNA"/>
</dbReference>
<accession>A0AAV2QYC9</accession>
<keyword evidence="4" id="KW-1185">Reference proteome</keyword>
<evidence type="ECO:0000313" key="3">
    <source>
        <dbReference type="EMBL" id="CAL4104477.1"/>
    </source>
</evidence>
<dbReference type="SUPFAM" id="SSF69593">
    <property type="entry name" value="Glycerol-3-phosphate (1)-acyltransferase"/>
    <property type="match status" value="1"/>
</dbReference>
<dbReference type="GO" id="GO:0036149">
    <property type="term" value="P:phosphatidylinositol acyl-chain remodeling"/>
    <property type="evidence" value="ECO:0007669"/>
    <property type="project" value="TreeGrafter"/>
</dbReference>
<keyword evidence="1" id="KW-1133">Transmembrane helix</keyword>
<feature type="transmembrane region" description="Helical" evidence="1">
    <location>
        <begin position="137"/>
        <end position="156"/>
    </location>
</feature>
<protein>
    <recommendedName>
        <fullName evidence="2">Phospholipid/glycerol acyltransferase domain-containing protein</fullName>
    </recommendedName>
</protein>
<evidence type="ECO:0000256" key="1">
    <source>
        <dbReference type="SAM" id="Phobius"/>
    </source>
</evidence>
<comment type="caution">
    <text evidence="3">The sequence shown here is derived from an EMBL/GenBank/DDBJ whole genome shotgun (WGS) entry which is preliminary data.</text>
</comment>
<dbReference type="Pfam" id="PF01553">
    <property type="entry name" value="Acyltransferase"/>
    <property type="match status" value="1"/>
</dbReference>
<dbReference type="PANTHER" id="PTHR10983">
    <property type="entry name" value="1-ACYLGLYCEROL-3-PHOSPHATE ACYLTRANSFERASE-RELATED"/>
    <property type="match status" value="1"/>
</dbReference>
<dbReference type="GO" id="GO:0016746">
    <property type="term" value="F:acyltransferase activity"/>
    <property type="evidence" value="ECO:0007669"/>
    <property type="project" value="InterPro"/>
</dbReference>
<dbReference type="PANTHER" id="PTHR10983:SF16">
    <property type="entry name" value="LYSOCARDIOLIPIN ACYLTRANSFERASE 1"/>
    <property type="match status" value="1"/>
</dbReference>